<dbReference type="InterPro" id="IPR052042">
    <property type="entry name" value="Tail_sheath_structural"/>
</dbReference>
<gene>
    <name evidence="4" type="ORF">F6W96_39070</name>
</gene>
<dbReference type="Gene3D" id="3.40.50.11780">
    <property type="match status" value="1"/>
</dbReference>
<evidence type="ECO:0000259" key="2">
    <source>
        <dbReference type="Pfam" id="PF04984"/>
    </source>
</evidence>
<dbReference type="Pfam" id="PF17482">
    <property type="entry name" value="Phage_sheath_1C"/>
    <property type="match status" value="1"/>
</dbReference>
<dbReference type="RefSeq" id="WP_167490775.1">
    <property type="nucleotide sequence ID" value="NZ_CP046173.1"/>
</dbReference>
<name>A0A6G9ZE95_9NOCA</name>
<evidence type="ECO:0000313" key="5">
    <source>
        <dbReference type="Proteomes" id="UP000500953"/>
    </source>
</evidence>
<protein>
    <recommendedName>
        <fullName evidence="6">Phage tail sheath family protein</fullName>
    </recommendedName>
</protein>
<feature type="domain" description="Tail sheath protein subtilisin-like" evidence="2">
    <location>
        <begin position="327"/>
        <end position="472"/>
    </location>
</feature>
<dbReference type="Proteomes" id="UP000500953">
    <property type="component" value="Chromosome"/>
</dbReference>
<dbReference type="AlphaFoldDB" id="A0A6G9ZE95"/>
<sequence>MSSPRTPGVYVKEVPSGSRVIAGAGTSVVAFMGFARCGPTEPTRVRSWQEFTDVYKPAPIPKAFSHPNRPNKVIGGFTVGQDFYLAGATTTETLIHKCDLTAGVIEGGQGIKSLFVAFPDSFQPSDVSIYGNTRFYFLKGLKCAAASQPSSSSYDQIDISASSWLGGGPTGFTDNWDAAAADSQGKVYVFKGDSCIEGNRWSWCGWSGTKKIAERFPWVPAEFHSGLDGAVVLDGVLYLFKGQKTVQAVLTGVLADAVFGYFANGGGPCYITRIPTIKPDGTSALSKAEILQCFTGTSTVYPGAGLAGLEGMGEVTMVTAPDVWSIPGVTKDEVKPVQQAMAKHCAKMGNRMAILDPPKDTKPEDAAAYPGHLGLPKAYQPFAALYYPWVEVAGLQGEECLVPPSGHVAGVWCRTDERRGVHKAPANEALAAVTALEKVLSDTDQAGLNPVGVNCLRSFTGEGIVVWGARTLSDTDDWRYLNVRRLVNFISASIKNGTTWAVFEPNDERLRASLRTSATVFLTGLWRDGALKGHTVQEAFYVICDQSNNRPETIAAGTVVCDIGLAAVRPAEFVHFTLTQKTATSS</sequence>
<dbReference type="PANTHER" id="PTHR35861:SF1">
    <property type="entry name" value="PHAGE TAIL SHEATH PROTEIN"/>
    <property type="match status" value="1"/>
</dbReference>
<dbReference type="Gene3D" id="2.110.10.10">
    <property type="entry name" value="Hemopexin-like domain"/>
    <property type="match status" value="1"/>
</dbReference>
<dbReference type="SUPFAM" id="SSF50923">
    <property type="entry name" value="Hemopexin-like domain"/>
    <property type="match status" value="1"/>
</dbReference>
<comment type="similarity">
    <text evidence="1">Belongs to the myoviridae tail sheath protein family.</text>
</comment>
<accession>A0A6G9ZE95</accession>
<evidence type="ECO:0008006" key="6">
    <source>
        <dbReference type="Google" id="ProtNLM"/>
    </source>
</evidence>
<dbReference type="InterPro" id="IPR035089">
    <property type="entry name" value="Phage_sheath_subtilisin"/>
</dbReference>
<dbReference type="PANTHER" id="PTHR35861">
    <property type="match status" value="1"/>
</dbReference>
<dbReference type="Pfam" id="PF04984">
    <property type="entry name" value="Phage_sheath_1"/>
    <property type="match status" value="1"/>
</dbReference>
<dbReference type="InterPro" id="IPR036375">
    <property type="entry name" value="Hemopexin-like_dom_sf"/>
</dbReference>
<reference evidence="4 5" key="1">
    <citation type="journal article" date="2019" name="ACS Chem. Biol.">
        <title>Identification and Mobilization of a Cryptic Antibiotic Biosynthesis Gene Locus from a Human-Pathogenic Nocardia Isolate.</title>
        <authorList>
            <person name="Herisse M."/>
            <person name="Ishida K."/>
            <person name="Porter J.L."/>
            <person name="Howden B."/>
            <person name="Hertweck C."/>
            <person name="Stinear T.P."/>
            <person name="Pidot S.J."/>
        </authorList>
    </citation>
    <scope>NUCLEOTIDE SEQUENCE [LARGE SCALE GENOMIC DNA]</scope>
    <source>
        <strain evidence="4 5">AUSMDU00012715</strain>
    </source>
</reference>
<evidence type="ECO:0000313" key="4">
    <source>
        <dbReference type="EMBL" id="QIS23436.1"/>
    </source>
</evidence>
<evidence type="ECO:0000256" key="1">
    <source>
        <dbReference type="ARBA" id="ARBA00008005"/>
    </source>
</evidence>
<dbReference type="InterPro" id="IPR020287">
    <property type="entry name" value="Tail_sheath_C"/>
</dbReference>
<proteinExistence type="inferred from homology"/>
<evidence type="ECO:0000259" key="3">
    <source>
        <dbReference type="Pfam" id="PF17482"/>
    </source>
</evidence>
<organism evidence="4 5">
    <name type="scientific">Nocardia terpenica</name>
    <dbReference type="NCBI Taxonomy" id="455432"/>
    <lineage>
        <taxon>Bacteria</taxon>
        <taxon>Bacillati</taxon>
        <taxon>Actinomycetota</taxon>
        <taxon>Actinomycetes</taxon>
        <taxon>Mycobacteriales</taxon>
        <taxon>Nocardiaceae</taxon>
        <taxon>Nocardia</taxon>
    </lineage>
</organism>
<feature type="domain" description="Tail sheath protein C-terminal" evidence="3">
    <location>
        <begin position="474"/>
        <end position="579"/>
    </location>
</feature>
<dbReference type="EMBL" id="CP046173">
    <property type="protein sequence ID" value="QIS23436.1"/>
    <property type="molecule type" value="Genomic_DNA"/>
</dbReference>